<evidence type="ECO:0000313" key="13">
    <source>
        <dbReference type="Proteomes" id="UP000005707"/>
    </source>
</evidence>
<dbReference type="eggNOG" id="COG1376">
    <property type="taxonomic scope" value="Bacteria"/>
</dbReference>
<dbReference type="OrthoDB" id="9787225at2"/>
<keyword evidence="12" id="KW-0560">Oxidoreductase</keyword>
<dbReference type="GO" id="GO:0005576">
    <property type="term" value="C:extracellular region"/>
    <property type="evidence" value="ECO:0007669"/>
    <property type="project" value="TreeGrafter"/>
</dbReference>
<keyword evidence="5" id="KW-0378">Hydrolase</keyword>
<dbReference type="GO" id="GO:0047121">
    <property type="term" value="F:isoquinoline 1-oxidoreductase activity"/>
    <property type="evidence" value="ECO:0007669"/>
    <property type="project" value="UniProtKB-EC"/>
</dbReference>
<dbReference type="SMART" id="SM00257">
    <property type="entry name" value="LysM"/>
    <property type="match status" value="3"/>
</dbReference>
<protein>
    <submittedName>
        <fullName evidence="12">Isoquinoline 1-oxidoreductase protein</fullName>
        <ecNumber evidence="12">1.3.99.16</ecNumber>
    </submittedName>
</protein>
<organism evidence="12 13">
    <name type="scientific">Haloplasma contractile SSD-17B</name>
    <dbReference type="NCBI Taxonomy" id="1033810"/>
    <lineage>
        <taxon>Bacteria</taxon>
        <taxon>Bacillati</taxon>
        <taxon>Mycoplasmatota</taxon>
        <taxon>Mollicutes</taxon>
        <taxon>Haloplasmatales</taxon>
        <taxon>Haloplasmataceae</taxon>
        <taxon>Haloplasma</taxon>
    </lineage>
</organism>
<keyword evidence="13" id="KW-1185">Reference proteome</keyword>
<evidence type="ECO:0000256" key="6">
    <source>
        <dbReference type="ARBA" id="ARBA00022960"/>
    </source>
</evidence>
<feature type="active site" description="Nucleophile" evidence="9">
    <location>
        <position position="257"/>
    </location>
</feature>
<dbReference type="Pfam" id="PF03734">
    <property type="entry name" value="YkuD"/>
    <property type="match status" value="1"/>
</dbReference>
<dbReference type="InterPro" id="IPR018392">
    <property type="entry name" value="LysM"/>
</dbReference>
<dbReference type="InterPro" id="IPR050979">
    <property type="entry name" value="LD-transpeptidase"/>
</dbReference>
<evidence type="ECO:0000259" key="11">
    <source>
        <dbReference type="PROSITE" id="PS52029"/>
    </source>
</evidence>
<dbReference type="Gene3D" id="3.10.350.10">
    <property type="entry name" value="LysM domain"/>
    <property type="match status" value="3"/>
</dbReference>
<keyword evidence="7 9" id="KW-0573">Peptidoglycan synthesis</keyword>
<comment type="pathway">
    <text evidence="1 9">Cell wall biogenesis; peptidoglycan biosynthesis.</text>
</comment>
<dbReference type="CDD" id="cd16913">
    <property type="entry name" value="YkuD_like"/>
    <property type="match status" value="1"/>
</dbReference>
<evidence type="ECO:0000256" key="9">
    <source>
        <dbReference type="PROSITE-ProRule" id="PRU01373"/>
    </source>
</evidence>
<dbReference type="InterPro" id="IPR005490">
    <property type="entry name" value="LD_TPept_cat_dom"/>
</dbReference>
<reference evidence="12 13" key="2">
    <citation type="journal article" date="2013" name="PLoS ONE">
        <title>INDIGO - INtegrated Data Warehouse of MIcrobial GenOmes with Examples from the Red Sea Extremophiles.</title>
        <authorList>
            <person name="Alam I."/>
            <person name="Antunes A."/>
            <person name="Kamau A.A."/>
            <person name="Ba Alawi W."/>
            <person name="Kalkatawi M."/>
            <person name="Stingl U."/>
            <person name="Bajic V.B."/>
        </authorList>
    </citation>
    <scope>NUCLEOTIDE SEQUENCE [LARGE SCALE GENOMIC DNA]</scope>
    <source>
        <strain evidence="12 13">SSD-17B</strain>
    </source>
</reference>
<dbReference type="SUPFAM" id="SSF54106">
    <property type="entry name" value="LysM domain"/>
    <property type="match status" value="3"/>
</dbReference>
<dbReference type="Pfam" id="PF01476">
    <property type="entry name" value="LysM"/>
    <property type="match status" value="3"/>
</dbReference>
<feature type="domain" description="LysM" evidence="10">
    <location>
        <begin position="123"/>
        <end position="167"/>
    </location>
</feature>
<dbReference type="GO" id="GO:0071972">
    <property type="term" value="F:peptidoglycan L,D-transpeptidase activity"/>
    <property type="evidence" value="ECO:0007669"/>
    <property type="project" value="TreeGrafter"/>
</dbReference>
<dbReference type="UniPathway" id="UPA00219"/>
<comment type="similarity">
    <text evidence="2">Belongs to the YkuD family.</text>
</comment>
<evidence type="ECO:0000256" key="7">
    <source>
        <dbReference type="ARBA" id="ARBA00022984"/>
    </source>
</evidence>
<dbReference type="AlphaFoldDB" id="U2EBH0"/>
<dbReference type="GO" id="GO:0071555">
    <property type="term" value="P:cell wall organization"/>
    <property type="evidence" value="ECO:0007669"/>
    <property type="project" value="UniProtKB-UniRule"/>
</dbReference>
<evidence type="ECO:0000259" key="10">
    <source>
        <dbReference type="PROSITE" id="PS51782"/>
    </source>
</evidence>
<feature type="domain" description="LysM" evidence="10">
    <location>
        <begin position="8"/>
        <end position="52"/>
    </location>
</feature>
<sequence length="281" mass="30629">MNNRQCKTIITIKSGDTLGNLAVAYNTTVGAILAANKDLDPNDIVIGQDICIPETKDSVCPIGSIPYKIKAGETLSSIATEYKTTYEQLLLSNPDLNPSNLSVGTVICITQPKLHPTICPSNNIYVIQEGDAFYKIANTFGVSIDELLRNNPKVDPSNLEVDQVICLPLTRTPYIIVIDLDERKINLYYLGRFSKSYPIAIGKPTTPTPVGGFRIFNKQVQPGGPFGTRWMGLSAPSYGIHGTNTPESIGTASSNGCIRMYNRDVEELFSVITINTPVIID</sequence>
<dbReference type="EMBL" id="AFNU02000005">
    <property type="protein sequence ID" value="ERJ12141.1"/>
    <property type="molecule type" value="Genomic_DNA"/>
</dbReference>
<dbReference type="InterPro" id="IPR036779">
    <property type="entry name" value="LysM_dom_sf"/>
</dbReference>
<dbReference type="STRING" id="1033810.HLPCO_001668"/>
<evidence type="ECO:0000256" key="3">
    <source>
        <dbReference type="ARBA" id="ARBA00022676"/>
    </source>
</evidence>
<keyword evidence="3" id="KW-0328">Glycosyltransferase</keyword>
<evidence type="ECO:0000256" key="5">
    <source>
        <dbReference type="ARBA" id="ARBA00022801"/>
    </source>
</evidence>
<feature type="domain" description="L,D-TPase catalytic" evidence="11">
    <location>
        <begin position="174"/>
        <end position="281"/>
    </location>
</feature>
<dbReference type="Gene3D" id="2.40.440.10">
    <property type="entry name" value="L,D-transpeptidase catalytic domain-like"/>
    <property type="match status" value="1"/>
</dbReference>
<evidence type="ECO:0000256" key="1">
    <source>
        <dbReference type="ARBA" id="ARBA00004752"/>
    </source>
</evidence>
<dbReference type="eggNOG" id="COG1388">
    <property type="taxonomic scope" value="Bacteria"/>
</dbReference>
<dbReference type="GO" id="GO:0016757">
    <property type="term" value="F:glycosyltransferase activity"/>
    <property type="evidence" value="ECO:0007669"/>
    <property type="project" value="UniProtKB-KW"/>
</dbReference>
<name>U2EBH0_9MOLU</name>
<evidence type="ECO:0000256" key="2">
    <source>
        <dbReference type="ARBA" id="ARBA00005992"/>
    </source>
</evidence>
<dbReference type="PROSITE" id="PS52029">
    <property type="entry name" value="LD_TPASE"/>
    <property type="match status" value="1"/>
</dbReference>
<evidence type="ECO:0000256" key="4">
    <source>
        <dbReference type="ARBA" id="ARBA00022679"/>
    </source>
</evidence>
<proteinExistence type="inferred from homology"/>
<evidence type="ECO:0000256" key="8">
    <source>
        <dbReference type="ARBA" id="ARBA00023316"/>
    </source>
</evidence>
<dbReference type="PROSITE" id="PS51782">
    <property type="entry name" value="LYSM"/>
    <property type="match status" value="3"/>
</dbReference>
<dbReference type="InParanoid" id="U2EBH0"/>
<accession>U2EBH0</accession>
<evidence type="ECO:0000313" key="12">
    <source>
        <dbReference type="EMBL" id="ERJ12141.1"/>
    </source>
</evidence>
<dbReference type="RefSeq" id="WP_008825141.1">
    <property type="nucleotide sequence ID" value="NZ_AFNU02000005.1"/>
</dbReference>
<comment type="caution">
    <text evidence="12">The sequence shown here is derived from an EMBL/GenBank/DDBJ whole genome shotgun (WGS) entry which is preliminary data.</text>
</comment>
<dbReference type="PANTHER" id="PTHR30582:SF24">
    <property type="entry name" value="L,D-TRANSPEPTIDASE ERFK_SRFK-RELATED"/>
    <property type="match status" value="1"/>
</dbReference>
<dbReference type="Proteomes" id="UP000005707">
    <property type="component" value="Unassembled WGS sequence"/>
</dbReference>
<dbReference type="GO" id="GO:0018104">
    <property type="term" value="P:peptidoglycan-protein cross-linking"/>
    <property type="evidence" value="ECO:0007669"/>
    <property type="project" value="TreeGrafter"/>
</dbReference>
<dbReference type="SUPFAM" id="SSF141523">
    <property type="entry name" value="L,D-transpeptidase catalytic domain-like"/>
    <property type="match status" value="1"/>
</dbReference>
<keyword evidence="6 9" id="KW-0133">Cell shape</keyword>
<keyword evidence="4" id="KW-0808">Transferase</keyword>
<dbReference type="CDD" id="cd00118">
    <property type="entry name" value="LysM"/>
    <property type="match status" value="3"/>
</dbReference>
<feature type="active site" description="Proton donor/acceptor" evidence="9">
    <location>
        <position position="241"/>
    </location>
</feature>
<dbReference type="EC" id="1.3.99.16" evidence="12"/>
<dbReference type="FunCoup" id="U2EBH0">
    <property type="interactions" value="9"/>
</dbReference>
<reference evidence="12 13" key="1">
    <citation type="journal article" date="2011" name="J. Bacteriol.">
        <title>Genome sequence of Haloplasma contractile, an unusual contractile bacterium from a deep-sea anoxic brine lake.</title>
        <authorList>
            <person name="Antunes A."/>
            <person name="Alam I."/>
            <person name="El Dorry H."/>
            <person name="Siam R."/>
            <person name="Robertson A."/>
            <person name="Bajic V.B."/>
            <person name="Stingl U."/>
        </authorList>
    </citation>
    <scope>NUCLEOTIDE SEQUENCE [LARGE SCALE GENOMIC DNA]</scope>
    <source>
        <strain evidence="12 13">SSD-17B</strain>
    </source>
</reference>
<gene>
    <name evidence="12" type="ORF">HLPCO_001668</name>
</gene>
<dbReference type="InterPro" id="IPR038063">
    <property type="entry name" value="Transpep_catalytic_dom"/>
</dbReference>
<dbReference type="GO" id="GO:0008360">
    <property type="term" value="P:regulation of cell shape"/>
    <property type="evidence" value="ECO:0007669"/>
    <property type="project" value="UniProtKB-UniRule"/>
</dbReference>
<feature type="domain" description="LysM" evidence="10">
    <location>
        <begin position="65"/>
        <end position="109"/>
    </location>
</feature>
<dbReference type="PANTHER" id="PTHR30582">
    <property type="entry name" value="L,D-TRANSPEPTIDASE"/>
    <property type="match status" value="1"/>
</dbReference>
<keyword evidence="8 9" id="KW-0961">Cell wall biogenesis/degradation</keyword>